<dbReference type="EMBL" id="LR797130">
    <property type="protein sequence ID" value="CAB4188892.1"/>
    <property type="molecule type" value="Genomic_DNA"/>
</dbReference>
<proteinExistence type="predicted"/>
<protein>
    <submittedName>
        <fullName evidence="1">Uncharacterized protein</fullName>
    </submittedName>
</protein>
<sequence length="73" mass="8099">MQKYIKIANESGFVSRIALEKLGLSTKRNDPDTIGQFGSGIKYAPIAALRMGLDWAFTGEDEKGPYTLKYVVE</sequence>
<feature type="non-terminal residue" evidence="1">
    <location>
        <position position="73"/>
    </location>
</feature>
<evidence type="ECO:0000313" key="1">
    <source>
        <dbReference type="EMBL" id="CAB4188892.1"/>
    </source>
</evidence>
<reference evidence="1" key="1">
    <citation type="submission" date="2020-05" db="EMBL/GenBank/DDBJ databases">
        <authorList>
            <person name="Chiriac C."/>
            <person name="Salcher M."/>
            <person name="Ghai R."/>
            <person name="Kavagutti S V."/>
        </authorList>
    </citation>
    <scope>NUCLEOTIDE SEQUENCE</scope>
</reference>
<organism evidence="1">
    <name type="scientific">uncultured Caudovirales phage</name>
    <dbReference type="NCBI Taxonomy" id="2100421"/>
    <lineage>
        <taxon>Viruses</taxon>
        <taxon>Duplodnaviria</taxon>
        <taxon>Heunggongvirae</taxon>
        <taxon>Uroviricota</taxon>
        <taxon>Caudoviricetes</taxon>
        <taxon>Peduoviridae</taxon>
        <taxon>Maltschvirus</taxon>
        <taxon>Maltschvirus maltsch</taxon>
    </lineage>
</organism>
<name>A0A6J5QYR1_9CAUD</name>
<accession>A0A6J5QYR1</accession>
<gene>
    <name evidence="1" type="ORF">UFOVP1172_158</name>
</gene>